<evidence type="ECO:0000256" key="6">
    <source>
        <dbReference type="ARBA" id="ARBA00022989"/>
    </source>
</evidence>
<keyword evidence="6 10" id="KW-1133">Transmembrane helix</keyword>
<organism evidence="13">
    <name type="scientific">Salpingoeca rosetta (strain ATCC 50818 / BSB-021)</name>
    <dbReference type="NCBI Taxonomy" id="946362"/>
    <lineage>
        <taxon>Eukaryota</taxon>
        <taxon>Choanoflagellata</taxon>
        <taxon>Craspedida</taxon>
        <taxon>Salpingoecidae</taxon>
        <taxon>Salpingoeca</taxon>
    </lineage>
</organism>
<feature type="domain" description="T-SNARE coiled-coil homology" evidence="11">
    <location>
        <begin position="432"/>
        <end position="494"/>
    </location>
</feature>
<keyword evidence="5" id="KW-0653">Protein transport</keyword>
<evidence type="ECO:0000256" key="10">
    <source>
        <dbReference type="SAM" id="Phobius"/>
    </source>
</evidence>
<dbReference type="eggNOG" id="KOG3894">
    <property type="taxonomic scope" value="Eukaryota"/>
</dbReference>
<evidence type="ECO:0000259" key="11">
    <source>
        <dbReference type="PROSITE" id="PS50192"/>
    </source>
</evidence>
<dbReference type="Proteomes" id="UP000007799">
    <property type="component" value="Unassembled WGS sequence"/>
</dbReference>
<feature type="compositionally biased region" description="Basic and acidic residues" evidence="9">
    <location>
        <begin position="27"/>
        <end position="36"/>
    </location>
</feature>
<evidence type="ECO:0000256" key="7">
    <source>
        <dbReference type="ARBA" id="ARBA00023054"/>
    </source>
</evidence>
<dbReference type="OrthoDB" id="342981at2759"/>
<dbReference type="STRING" id="946362.F2UH90"/>
<dbReference type="PANTHER" id="PTHR15959:SF0">
    <property type="entry name" value="SYNTAXIN-18"/>
    <property type="match status" value="1"/>
</dbReference>
<dbReference type="PROSITE" id="PS50192">
    <property type="entry name" value="T_SNARE"/>
    <property type="match status" value="1"/>
</dbReference>
<dbReference type="GO" id="GO:0005783">
    <property type="term" value="C:endoplasmic reticulum"/>
    <property type="evidence" value="ECO:0007669"/>
    <property type="project" value="TreeGrafter"/>
</dbReference>
<evidence type="ECO:0000313" key="13">
    <source>
        <dbReference type="Proteomes" id="UP000007799"/>
    </source>
</evidence>
<dbReference type="AlphaFoldDB" id="F2UH90"/>
<accession>F2UH90</accession>
<feature type="compositionally biased region" description="Low complexity" evidence="9">
    <location>
        <begin position="356"/>
        <end position="366"/>
    </location>
</feature>
<dbReference type="SUPFAM" id="SSF58038">
    <property type="entry name" value="SNARE fusion complex"/>
    <property type="match status" value="1"/>
</dbReference>
<dbReference type="RefSeq" id="XP_004991403.1">
    <property type="nucleotide sequence ID" value="XM_004991346.1"/>
</dbReference>
<evidence type="ECO:0000256" key="3">
    <source>
        <dbReference type="ARBA" id="ARBA00022448"/>
    </source>
</evidence>
<dbReference type="GO" id="GO:0006890">
    <property type="term" value="P:retrograde vesicle-mediated transport, Golgi to endoplasmic reticulum"/>
    <property type="evidence" value="ECO:0007669"/>
    <property type="project" value="TreeGrafter"/>
</dbReference>
<dbReference type="GeneID" id="16071963"/>
<sequence length="524" mass="56922">MDRTVDFDGLARRAKQGARGPGAQQETSDRSTIDRPSKSAHALHSAFVVEEDRLATLLQELLQVLNKPHAIVAASYPVPTTSTGLHEDDEGVAAQGIATATTGSAHVRGIHEQHGLRHRHAGNAPATQTHHNAPARASVLPQRQQHGHGHDRAPASAPLEAQAQAHMQWTWYDPFTTAKALQEAQADVERVSQVLQKLQQQLDGVKPDLNGGMQAFHSNTLKELKARCVLALDLCHQRAALRWRHEAMRTCTTADARQLYLNLPRLATRSQGFAMGLKRKQARRRARRSPEGNRSQAGAVAEAGVEEEQHNRDGVDRRHGAATTTTGASATEPGLTEPAAEASNARPEKDPLSMPNSSSTSSSTNTRRNRGARQLLGEQQHNRAGRSMDGGNQAQGGGVGGSSDDAFDLGSMLAEVPEACTQALKQEHAQLQNTCHDMLRDIGAMHAQVGEISKLQQRFSQLVDTQQQTITHITEATVSTLGNVSAGNRELKEASRHNRDFRLVIIVFFAVLTLALLCLDWLHA</sequence>
<evidence type="ECO:0000313" key="12">
    <source>
        <dbReference type="EMBL" id="EGD76489.1"/>
    </source>
</evidence>
<keyword evidence="7" id="KW-0175">Coiled coil</keyword>
<keyword evidence="4 10" id="KW-0812">Transmembrane</keyword>
<dbReference type="EMBL" id="GL832974">
    <property type="protein sequence ID" value="EGD76489.1"/>
    <property type="molecule type" value="Genomic_DNA"/>
</dbReference>
<feature type="compositionally biased region" description="Low complexity" evidence="9">
    <location>
        <begin position="321"/>
        <end position="331"/>
    </location>
</feature>
<keyword evidence="8 10" id="KW-0472">Membrane</keyword>
<evidence type="ECO:0000256" key="4">
    <source>
        <dbReference type="ARBA" id="ARBA00022692"/>
    </source>
</evidence>
<feature type="compositionally biased region" description="Basic and acidic residues" evidence="9">
    <location>
        <begin position="1"/>
        <end position="11"/>
    </location>
</feature>
<reference evidence="12" key="1">
    <citation type="submission" date="2009-08" db="EMBL/GenBank/DDBJ databases">
        <title>Annotation of Salpingoeca rosetta.</title>
        <authorList>
            <consortium name="The Broad Institute Genome Sequencing Platform"/>
            <person name="Russ C."/>
            <person name="Cuomo C."/>
            <person name="Burger G."/>
            <person name="Gray M.W."/>
            <person name="Holland P.W.H."/>
            <person name="King N."/>
            <person name="Lang F.B.F."/>
            <person name="Roger A.J."/>
            <person name="Ruiz-Trillo I."/>
            <person name="Young S.K."/>
            <person name="Zeng Q."/>
            <person name="Gargeya S."/>
            <person name="Alvarado L."/>
            <person name="Berlin A."/>
            <person name="Chapman S.B."/>
            <person name="Chen Z."/>
            <person name="Freedman E."/>
            <person name="Gellesch M."/>
            <person name="Goldberg J."/>
            <person name="Griggs A."/>
            <person name="Gujja S."/>
            <person name="Heilman E."/>
            <person name="Heiman D."/>
            <person name="Howarth C."/>
            <person name="Mehta T."/>
            <person name="Neiman D."/>
            <person name="Pearson M."/>
            <person name="Roberts A."/>
            <person name="Saif S."/>
            <person name="Shea T."/>
            <person name="Shenoy N."/>
            <person name="Sisk P."/>
            <person name="Stolte C."/>
            <person name="Sykes S."/>
            <person name="White J."/>
            <person name="Yandava C."/>
            <person name="Haas B."/>
            <person name="Nusbaum C."/>
            <person name="Birren B."/>
        </authorList>
    </citation>
    <scope>NUCLEOTIDE SEQUENCE [LARGE SCALE GENOMIC DNA]</scope>
    <source>
        <strain evidence="12">ATCC 50818</strain>
    </source>
</reference>
<name>F2UH90_SALR5</name>
<gene>
    <name evidence="12" type="ORF">PTSG_07605</name>
</gene>
<evidence type="ECO:0000256" key="2">
    <source>
        <dbReference type="ARBA" id="ARBA00009063"/>
    </source>
</evidence>
<dbReference type="InParanoid" id="F2UH90"/>
<feature type="compositionally biased region" description="Basic and acidic residues" evidence="9">
    <location>
        <begin position="307"/>
        <end position="319"/>
    </location>
</feature>
<feature type="transmembrane region" description="Helical" evidence="10">
    <location>
        <begin position="501"/>
        <end position="522"/>
    </location>
</feature>
<feature type="region of interest" description="Disordered" evidence="9">
    <location>
        <begin position="272"/>
        <end position="408"/>
    </location>
</feature>
<comment type="subcellular location">
    <subcellularLocation>
        <location evidence="1">Membrane</location>
        <topology evidence="1">Single-pass type IV membrane protein</topology>
    </subcellularLocation>
</comment>
<keyword evidence="3" id="KW-0813">Transport</keyword>
<dbReference type="InterPro" id="IPR000727">
    <property type="entry name" value="T_SNARE_dom"/>
</dbReference>
<evidence type="ECO:0000256" key="8">
    <source>
        <dbReference type="ARBA" id="ARBA00023136"/>
    </source>
</evidence>
<protein>
    <recommendedName>
        <fullName evidence="11">t-SNARE coiled-coil homology domain-containing protein</fullName>
    </recommendedName>
</protein>
<keyword evidence="13" id="KW-1185">Reference proteome</keyword>
<evidence type="ECO:0000256" key="9">
    <source>
        <dbReference type="SAM" id="MobiDB-lite"/>
    </source>
</evidence>
<evidence type="ECO:0000256" key="1">
    <source>
        <dbReference type="ARBA" id="ARBA00004211"/>
    </source>
</evidence>
<dbReference type="PANTHER" id="PTHR15959">
    <property type="entry name" value="SYNTAXIN-18"/>
    <property type="match status" value="1"/>
</dbReference>
<feature type="region of interest" description="Disordered" evidence="9">
    <location>
        <begin position="1"/>
        <end position="36"/>
    </location>
</feature>
<evidence type="ECO:0000256" key="5">
    <source>
        <dbReference type="ARBA" id="ARBA00022927"/>
    </source>
</evidence>
<dbReference type="Gene3D" id="1.20.5.110">
    <property type="match status" value="1"/>
</dbReference>
<dbReference type="SMART" id="SM00397">
    <property type="entry name" value="t_SNARE"/>
    <property type="match status" value="1"/>
</dbReference>
<dbReference type="GO" id="GO:0015031">
    <property type="term" value="P:protein transport"/>
    <property type="evidence" value="ECO:0007669"/>
    <property type="project" value="UniProtKB-KW"/>
</dbReference>
<dbReference type="GO" id="GO:0031201">
    <property type="term" value="C:SNARE complex"/>
    <property type="evidence" value="ECO:0007669"/>
    <property type="project" value="TreeGrafter"/>
</dbReference>
<comment type="similarity">
    <text evidence="2">Belongs to the syntaxin family.</text>
</comment>
<proteinExistence type="inferred from homology"/>
<feature type="compositionally biased region" description="Basic residues" evidence="9">
    <location>
        <begin position="277"/>
        <end position="287"/>
    </location>
</feature>
<dbReference type="KEGG" id="sre:PTSG_07605"/>